<feature type="transmembrane region" description="Helical" evidence="7">
    <location>
        <begin position="216"/>
        <end position="235"/>
    </location>
</feature>
<sequence>MPAMALPRSNLEGANRSWVIDAVSWPFFGVSLILCVLRLYARARIIRSLGWDDAFLVLAMICAAMNSSLATVSAHYGTGRHMVDLADHQRLMATKYNWLSQGFHVMSTNWGKVSVAMFLLRIIRKVKHHKPAMVAGMLLLTIVNTVCVYTIYGQCTPTARLWNPTLEEGSCWDPTVQRNYAFFQGSFSAVSDLVLAIYPLTTIYGLQMARKVKVGLGFLLSLGVVAMIAAIIKSINLASLSKRNDYSWNTVDLTIWIAIEQYLIIIAACIPAITPLFNITVARRSTHRNAGSSQKGYSSRQYMRNHGYAQFGSRNKEVSYMLDNYPGATKRATTEHETGDGSSEDRFIPGDPGPLPPPGQGIVKTTEIHVQGVDLDETDRPR</sequence>
<feature type="transmembrane region" description="Helical" evidence="7">
    <location>
        <begin position="255"/>
        <end position="279"/>
    </location>
</feature>
<feature type="transmembrane region" description="Helical" evidence="7">
    <location>
        <begin position="53"/>
        <end position="78"/>
    </location>
</feature>
<evidence type="ECO:0000313" key="10">
    <source>
        <dbReference type="Proteomes" id="UP000308092"/>
    </source>
</evidence>
<dbReference type="PANTHER" id="PTHR33048:SF164">
    <property type="entry name" value="INTEGRAL MEMBRANE PROTEIN-RELATED"/>
    <property type="match status" value="1"/>
</dbReference>
<organism evidence="9 10">
    <name type="scientific">Aspergillus tanneri</name>
    <dbReference type="NCBI Taxonomy" id="1220188"/>
    <lineage>
        <taxon>Eukaryota</taxon>
        <taxon>Fungi</taxon>
        <taxon>Dikarya</taxon>
        <taxon>Ascomycota</taxon>
        <taxon>Pezizomycotina</taxon>
        <taxon>Eurotiomycetes</taxon>
        <taxon>Eurotiomycetidae</taxon>
        <taxon>Eurotiales</taxon>
        <taxon>Aspergillaceae</taxon>
        <taxon>Aspergillus</taxon>
        <taxon>Aspergillus subgen. Circumdati</taxon>
    </lineage>
</organism>
<evidence type="ECO:0000259" key="8">
    <source>
        <dbReference type="Pfam" id="PF20684"/>
    </source>
</evidence>
<protein>
    <recommendedName>
        <fullName evidence="8">Rhodopsin domain-containing protein</fullName>
    </recommendedName>
</protein>
<dbReference type="GO" id="GO:0016020">
    <property type="term" value="C:membrane"/>
    <property type="evidence" value="ECO:0007669"/>
    <property type="project" value="UniProtKB-SubCell"/>
</dbReference>
<dbReference type="EMBL" id="SOSA01000418">
    <property type="protein sequence ID" value="THC91404.1"/>
    <property type="molecule type" value="Genomic_DNA"/>
</dbReference>
<feature type="domain" description="Rhodopsin" evidence="8">
    <location>
        <begin position="37"/>
        <end position="278"/>
    </location>
</feature>
<evidence type="ECO:0000256" key="5">
    <source>
        <dbReference type="ARBA" id="ARBA00038359"/>
    </source>
</evidence>
<dbReference type="AlphaFoldDB" id="A0A4V3UNJ4"/>
<comment type="caution">
    <text evidence="9">The sequence shown here is derived from an EMBL/GenBank/DDBJ whole genome shotgun (WGS) entry which is preliminary data.</text>
</comment>
<evidence type="ECO:0000256" key="4">
    <source>
        <dbReference type="ARBA" id="ARBA00023136"/>
    </source>
</evidence>
<keyword evidence="2 7" id="KW-0812">Transmembrane</keyword>
<name>A0A4V3UNJ4_9EURO</name>
<dbReference type="Pfam" id="PF20684">
    <property type="entry name" value="Fung_rhodopsin"/>
    <property type="match status" value="1"/>
</dbReference>
<proteinExistence type="inferred from homology"/>
<keyword evidence="4 7" id="KW-0472">Membrane</keyword>
<accession>A0A4V3UNJ4</accession>
<feature type="transmembrane region" description="Helical" evidence="7">
    <location>
        <begin position="98"/>
        <end position="120"/>
    </location>
</feature>
<evidence type="ECO:0000256" key="1">
    <source>
        <dbReference type="ARBA" id="ARBA00004141"/>
    </source>
</evidence>
<feature type="compositionally biased region" description="Basic and acidic residues" evidence="6">
    <location>
        <begin position="332"/>
        <end position="348"/>
    </location>
</feature>
<dbReference type="VEuPathDB" id="FungiDB:EYZ11_009133"/>
<keyword evidence="3 7" id="KW-1133">Transmembrane helix</keyword>
<feature type="transmembrane region" description="Helical" evidence="7">
    <location>
        <begin position="22"/>
        <end position="41"/>
    </location>
</feature>
<evidence type="ECO:0000256" key="6">
    <source>
        <dbReference type="SAM" id="MobiDB-lite"/>
    </source>
</evidence>
<feature type="transmembrane region" description="Helical" evidence="7">
    <location>
        <begin position="132"/>
        <end position="152"/>
    </location>
</feature>
<dbReference type="InterPro" id="IPR052337">
    <property type="entry name" value="SAT4-like"/>
</dbReference>
<dbReference type="Proteomes" id="UP000308092">
    <property type="component" value="Unassembled WGS sequence"/>
</dbReference>
<evidence type="ECO:0000256" key="7">
    <source>
        <dbReference type="SAM" id="Phobius"/>
    </source>
</evidence>
<gene>
    <name evidence="9" type="ORF">EYZ11_009133</name>
</gene>
<feature type="region of interest" description="Disordered" evidence="6">
    <location>
        <begin position="329"/>
        <end position="362"/>
    </location>
</feature>
<dbReference type="PANTHER" id="PTHR33048">
    <property type="entry name" value="PTH11-LIKE INTEGRAL MEMBRANE PROTEIN (AFU_ORTHOLOGUE AFUA_5G11245)"/>
    <property type="match status" value="1"/>
</dbReference>
<comment type="subcellular location">
    <subcellularLocation>
        <location evidence="1">Membrane</location>
        <topology evidence="1">Multi-pass membrane protein</topology>
    </subcellularLocation>
</comment>
<reference evidence="9 10" key="1">
    <citation type="submission" date="2019-03" db="EMBL/GenBank/DDBJ databases">
        <title>The genome sequence of a newly discovered highly antifungal drug resistant Aspergillus species, Aspergillus tanneri NIH 1004.</title>
        <authorList>
            <person name="Mounaud S."/>
            <person name="Singh I."/>
            <person name="Joardar V."/>
            <person name="Pakala S."/>
            <person name="Pakala S."/>
            <person name="Venepally P."/>
            <person name="Hoover J."/>
            <person name="Nierman W."/>
            <person name="Chung J."/>
            <person name="Losada L."/>
        </authorList>
    </citation>
    <scope>NUCLEOTIDE SEQUENCE [LARGE SCALE GENOMIC DNA]</scope>
    <source>
        <strain evidence="9 10">NIH1004</strain>
    </source>
</reference>
<evidence type="ECO:0000313" key="9">
    <source>
        <dbReference type="EMBL" id="THC91404.1"/>
    </source>
</evidence>
<evidence type="ECO:0000256" key="2">
    <source>
        <dbReference type="ARBA" id="ARBA00022692"/>
    </source>
</evidence>
<dbReference type="InterPro" id="IPR049326">
    <property type="entry name" value="Rhodopsin_dom_fungi"/>
</dbReference>
<feature type="transmembrane region" description="Helical" evidence="7">
    <location>
        <begin position="182"/>
        <end position="204"/>
    </location>
</feature>
<keyword evidence="10" id="KW-1185">Reference proteome</keyword>
<evidence type="ECO:0000256" key="3">
    <source>
        <dbReference type="ARBA" id="ARBA00022989"/>
    </source>
</evidence>
<dbReference type="STRING" id="1220188.A0A4V3UNJ4"/>
<comment type="similarity">
    <text evidence="5">Belongs to the SAT4 family.</text>
</comment>